<evidence type="ECO:0000259" key="3">
    <source>
        <dbReference type="Pfam" id="PF14244"/>
    </source>
</evidence>
<dbReference type="SUPFAM" id="SSF53098">
    <property type="entry name" value="Ribonuclease H-like"/>
    <property type="match status" value="1"/>
</dbReference>
<accession>A0AAW2VZD4</accession>
<dbReference type="Pfam" id="PF07727">
    <property type="entry name" value="RVT_2"/>
    <property type="match status" value="1"/>
</dbReference>
<evidence type="ECO:0000259" key="2">
    <source>
        <dbReference type="Pfam" id="PF07727"/>
    </source>
</evidence>
<protein>
    <submittedName>
        <fullName evidence="4">Retrovirus-related Pol polyprotein from transposon TNT 1-94</fullName>
    </submittedName>
</protein>
<feature type="region of interest" description="Disordered" evidence="1">
    <location>
        <begin position="442"/>
        <end position="474"/>
    </location>
</feature>
<dbReference type="InterPro" id="IPR036397">
    <property type="entry name" value="RNaseH_sf"/>
</dbReference>
<gene>
    <name evidence="4" type="ORF">Sradi_0186100</name>
</gene>
<dbReference type="Gene3D" id="3.30.420.10">
    <property type="entry name" value="Ribonuclease H-like superfamily/Ribonuclease H"/>
    <property type="match status" value="1"/>
</dbReference>
<dbReference type="EMBL" id="JACGWJ010000002">
    <property type="protein sequence ID" value="KAL0434782.1"/>
    <property type="molecule type" value="Genomic_DNA"/>
</dbReference>
<evidence type="ECO:0000313" key="4">
    <source>
        <dbReference type="EMBL" id="KAL0434782.1"/>
    </source>
</evidence>
<feature type="region of interest" description="Disordered" evidence="1">
    <location>
        <begin position="1"/>
        <end position="21"/>
    </location>
</feature>
<name>A0AAW2VZD4_SESRA</name>
<reference evidence="4" key="2">
    <citation type="journal article" date="2024" name="Plant">
        <title>Genomic evolution and insights into agronomic trait innovations of Sesamum species.</title>
        <authorList>
            <person name="Miao H."/>
            <person name="Wang L."/>
            <person name="Qu L."/>
            <person name="Liu H."/>
            <person name="Sun Y."/>
            <person name="Le M."/>
            <person name="Wang Q."/>
            <person name="Wei S."/>
            <person name="Zheng Y."/>
            <person name="Lin W."/>
            <person name="Duan Y."/>
            <person name="Cao H."/>
            <person name="Xiong S."/>
            <person name="Wang X."/>
            <person name="Wei L."/>
            <person name="Li C."/>
            <person name="Ma Q."/>
            <person name="Ju M."/>
            <person name="Zhao R."/>
            <person name="Li G."/>
            <person name="Mu C."/>
            <person name="Tian Q."/>
            <person name="Mei H."/>
            <person name="Zhang T."/>
            <person name="Gao T."/>
            <person name="Zhang H."/>
        </authorList>
    </citation>
    <scope>NUCLEOTIDE SEQUENCE</scope>
    <source>
        <strain evidence="4">G02</strain>
    </source>
</reference>
<organism evidence="4">
    <name type="scientific">Sesamum radiatum</name>
    <name type="common">Black benniseed</name>
    <dbReference type="NCBI Taxonomy" id="300843"/>
    <lineage>
        <taxon>Eukaryota</taxon>
        <taxon>Viridiplantae</taxon>
        <taxon>Streptophyta</taxon>
        <taxon>Embryophyta</taxon>
        <taxon>Tracheophyta</taxon>
        <taxon>Spermatophyta</taxon>
        <taxon>Magnoliopsida</taxon>
        <taxon>eudicotyledons</taxon>
        <taxon>Gunneridae</taxon>
        <taxon>Pentapetalae</taxon>
        <taxon>asterids</taxon>
        <taxon>lamiids</taxon>
        <taxon>Lamiales</taxon>
        <taxon>Pedaliaceae</taxon>
        <taxon>Sesamum</taxon>
    </lineage>
</organism>
<dbReference type="InterPro" id="IPR029472">
    <property type="entry name" value="Copia-like_N"/>
</dbReference>
<dbReference type="GO" id="GO:0003676">
    <property type="term" value="F:nucleic acid binding"/>
    <property type="evidence" value="ECO:0007669"/>
    <property type="project" value="InterPro"/>
</dbReference>
<feature type="compositionally biased region" description="Polar residues" evidence="1">
    <location>
        <begin position="1"/>
        <end position="13"/>
    </location>
</feature>
<dbReference type="PANTHER" id="PTHR34222">
    <property type="entry name" value="GAG_PRE-INTEGRS DOMAIN-CONTAINING PROTEIN"/>
    <property type="match status" value="1"/>
</dbReference>
<dbReference type="InterPro" id="IPR012337">
    <property type="entry name" value="RNaseH-like_sf"/>
</dbReference>
<sequence length="552" mass="61736">MASSSTTGTGSRNDSGDTRAPALDHHGMVMISAPLNGNNWLSWSRSVRIALEGREKLGYIDGTVSRTLWLDLEARYGECDGPLLYRVQREIGSMTQGNRTVTAYYTTLRQLWDELVCLKPPAMCKCGRCICGSNDAKKEEMEASQLIQFLTGLNESYDNIRSQILVLDPLPHVNKAYSMVLQIERQRQVNLEFNDHGENSALMGKGYDNRGSVGFKNNLRRKDLIDKRNLKCENCHKTGHSKDTCLRLHGVPDWYKELHDQRKKTLPGNRAYAVNDNTSVNVSAVIGGGDLVADLMEALRLVQTNKQPLDPVRVHFAQGDEMAGHAGVSALSHIPMLTSITDNKHDICTICPLAKQSREPFSLSESHTYTPFELIHVDIWGPYKQPSLSGCHYVLTIVDDYTRVTWTYLMQHKSQTVSILSSFLAKTATQFDAKVKTLRSDNAHSSLPSSSEPSPPIVSEPSVPSEPRPPRQRKPLLGLKTFTVILLLIILAKGKLEWENAMKEELAALDKNNTWEVVDLPKGKRAIGSKWVFKLKLRPDGSVDRYKARLVA</sequence>
<reference evidence="4" key="1">
    <citation type="submission" date="2020-06" db="EMBL/GenBank/DDBJ databases">
        <authorList>
            <person name="Li T."/>
            <person name="Hu X."/>
            <person name="Zhang T."/>
            <person name="Song X."/>
            <person name="Zhang H."/>
            <person name="Dai N."/>
            <person name="Sheng W."/>
            <person name="Hou X."/>
            <person name="Wei L."/>
        </authorList>
    </citation>
    <scope>NUCLEOTIDE SEQUENCE</scope>
    <source>
        <strain evidence="4">G02</strain>
        <tissue evidence="4">Leaf</tissue>
    </source>
</reference>
<dbReference type="PANTHER" id="PTHR34222:SF99">
    <property type="entry name" value="PROTEIN, PUTATIVE-RELATED"/>
    <property type="match status" value="1"/>
</dbReference>
<proteinExistence type="predicted"/>
<comment type="caution">
    <text evidence="4">The sequence shown here is derived from an EMBL/GenBank/DDBJ whole genome shotgun (WGS) entry which is preliminary data.</text>
</comment>
<dbReference type="InterPro" id="IPR013103">
    <property type="entry name" value="RVT_2"/>
</dbReference>
<feature type="domain" description="Retrotransposon Copia-like N-terminal" evidence="3">
    <location>
        <begin position="24"/>
        <end position="65"/>
    </location>
</feature>
<dbReference type="AlphaFoldDB" id="A0AAW2VZD4"/>
<evidence type="ECO:0000256" key="1">
    <source>
        <dbReference type="SAM" id="MobiDB-lite"/>
    </source>
</evidence>
<feature type="domain" description="Reverse transcriptase Ty1/copia-type" evidence="2">
    <location>
        <begin position="512"/>
        <end position="552"/>
    </location>
</feature>
<dbReference type="Pfam" id="PF14244">
    <property type="entry name" value="Retrotran_gag_3"/>
    <property type="match status" value="1"/>
</dbReference>